<dbReference type="EMBL" id="LNAM01000113">
    <property type="protein sequence ID" value="KSV59509.1"/>
    <property type="molecule type" value="Genomic_DNA"/>
</dbReference>
<dbReference type="STRING" id="290052.ASU35_08340"/>
<dbReference type="RefSeq" id="WP_058352217.1">
    <property type="nucleotide sequence ID" value="NZ_CABMMD010000113.1"/>
</dbReference>
<accession>A0A0V8QFZ4</accession>
<reference evidence="1 2" key="1">
    <citation type="submission" date="2015-11" db="EMBL/GenBank/DDBJ databases">
        <title>Butyribacter intestini gen. nov., sp. nov., a butyric acid-producing bacterium of the family Lachnospiraceae isolated from the human faeces.</title>
        <authorList>
            <person name="Zou Y."/>
            <person name="Xue W."/>
            <person name="Luo G."/>
            <person name="Lv M."/>
        </authorList>
    </citation>
    <scope>NUCLEOTIDE SEQUENCE [LARGE SCALE GENOMIC DNA]</scope>
    <source>
        <strain evidence="1 2">ACET-33324</strain>
    </source>
</reference>
<gene>
    <name evidence="1" type="ORF">ASU35_08340</name>
</gene>
<evidence type="ECO:0000313" key="1">
    <source>
        <dbReference type="EMBL" id="KSV59509.1"/>
    </source>
</evidence>
<dbReference type="Proteomes" id="UP000054874">
    <property type="component" value="Unassembled WGS sequence"/>
</dbReference>
<protein>
    <submittedName>
        <fullName evidence="1">Uncharacterized protein</fullName>
    </submittedName>
</protein>
<organism evidence="1 2">
    <name type="scientific">Acetivibrio ethanolgignens</name>
    <dbReference type="NCBI Taxonomy" id="290052"/>
    <lineage>
        <taxon>Bacteria</taxon>
        <taxon>Bacillati</taxon>
        <taxon>Bacillota</taxon>
        <taxon>Clostridia</taxon>
        <taxon>Eubacteriales</taxon>
        <taxon>Oscillospiraceae</taxon>
        <taxon>Acetivibrio</taxon>
    </lineage>
</organism>
<sequence length="188" mass="21157">MGLFDAMRELIDEIKEIKEDVEIFGPDYARELYTTRPSIKITNPNASLVEKAMDSVLDHVEEKMYDARDKVVNNAIDLYDIYRGTSEDEWAAMLRLASTFAGIAINFTPLRVVNWNIVKIVAQSALDYEKNGGELSEDILSVDWKAMGAALVDERDNLLNNVSGIDGETLNKIISVTSLLEKNIRNIK</sequence>
<proteinExistence type="predicted"/>
<evidence type="ECO:0000313" key="2">
    <source>
        <dbReference type="Proteomes" id="UP000054874"/>
    </source>
</evidence>
<name>A0A0V8QFZ4_9FIRM</name>
<comment type="caution">
    <text evidence="1">The sequence shown here is derived from an EMBL/GenBank/DDBJ whole genome shotgun (WGS) entry which is preliminary data.</text>
</comment>
<keyword evidence="2" id="KW-1185">Reference proteome</keyword>
<dbReference type="AlphaFoldDB" id="A0A0V8QFZ4"/>